<name>A0A564ZKG8_9BACT</name>
<feature type="domain" description="AAA+ ATPase" evidence="6">
    <location>
        <begin position="517"/>
        <end position="655"/>
    </location>
</feature>
<evidence type="ECO:0000313" key="10">
    <source>
        <dbReference type="Proteomes" id="UP000334340"/>
    </source>
</evidence>
<dbReference type="Gene3D" id="3.40.50.300">
    <property type="entry name" value="P-loop containing nucleotide triphosphate hydrolases"/>
    <property type="match status" value="2"/>
</dbReference>
<dbReference type="SMART" id="SM00382">
    <property type="entry name" value="AAA"/>
    <property type="match status" value="2"/>
</dbReference>
<dbReference type="InterPro" id="IPR003959">
    <property type="entry name" value="ATPase_AAA_core"/>
</dbReference>
<keyword evidence="10" id="KW-1185">Reference proteome</keyword>
<feature type="domain" description="AAA+ ATPase" evidence="6">
    <location>
        <begin position="244"/>
        <end position="380"/>
    </location>
</feature>
<dbReference type="Proteomes" id="UP000334340">
    <property type="component" value="Unassembled WGS sequence"/>
</dbReference>
<organism evidence="9 10">
    <name type="scientific">Candidatus Methylomirabilis lanthanidiphila</name>
    <dbReference type="NCBI Taxonomy" id="2211376"/>
    <lineage>
        <taxon>Bacteria</taxon>
        <taxon>Candidatus Methylomirabilota</taxon>
        <taxon>Candidatus Methylomirabilia</taxon>
        <taxon>Candidatus Methylomirabilales</taxon>
        <taxon>Candidatus Methylomirabilaceae</taxon>
        <taxon>Candidatus Methylomirabilis</taxon>
    </lineage>
</organism>
<evidence type="ECO:0000256" key="4">
    <source>
        <dbReference type="ARBA" id="ARBA00022840"/>
    </source>
</evidence>
<dbReference type="Pfam" id="PF00004">
    <property type="entry name" value="AAA"/>
    <property type="match status" value="2"/>
</dbReference>
<dbReference type="Pfam" id="PF02933">
    <property type="entry name" value="CDC48_2"/>
    <property type="match status" value="1"/>
</dbReference>
<dbReference type="Gene3D" id="1.10.8.60">
    <property type="match status" value="2"/>
</dbReference>
<keyword evidence="4 5" id="KW-0067">ATP-binding</keyword>
<dbReference type="InterPro" id="IPR005938">
    <property type="entry name" value="AAA_ATPase_CDC48"/>
</dbReference>
<dbReference type="Pfam" id="PF02359">
    <property type="entry name" value="CDC48_N"/>
    <property type="match status" value="1"/>
</dbReference>
<dbReference type="PANTHER" id="PTHR23077:SF171">
    <property type="entry name" value="NUCLEAR VALOSIN-CONTAINING PROTEIN-LIKE"/>
    <property type="match status" value="1"/>
</dbReference>
<evidence type="ECO:0000256" key="3">
    <source>
        <dbReference type="ARBA" id="ARBA00022741"/>
    </source>
</evidence>
<dbReference type="PROSITE" id="PS00674">
    <property type="entry name" value="AAA"/>
    <property type="match status" value="2"/>
</dbReference>
<evidence type="ECO:0000259" key="6">
    <source>
        <dbReference type="SMART" id="SM00382"/>
    </source>
</evidence>
<evidence type="ECO:0000259" key="7">
    <source>
        <dbReference type="SMART" id="SM01072"/>
    </source>
</evidence>
<gene>
    <name evidence="9" type="ORF">MELA_02200</name>
</gene>
<dbReference type="GO" id="GO:0005737">
    <property type="term" value="C:cytoplasm"/>
    <property type="evidence" value="ECO:0007669"/>
    <property type="project" value="UniProtKB-ARBA"/>
</dbReference>
<dbReference type="CDD" id="cd19511">
    <property type="entry name" value="RecA-like_CDC48_r2-like"/>
    <property type="match status" value="1"/>
</dbReference>
<keyword evidence="3 5" id="KW-0547">Nucleotide-binding</keyword>
<dbReference type="AlphaFoldDB" id="A0A564ZKG8"/>
<feature type="domain" description="CDC48 N-terminal subdomain" evidence="8">
    <location>
        <begin position="11"/>
        <end position="95"/>
    </location>
</feature>
<dbReference type="InterPro" id="IPR027417">
    <property type="entry name" value="P-loop_NTPase"/>
</dbReference>
<dbReference type="GO" id="GO:0005524">
    <property type="term" value="F:ATP binding"/>
    <property type="evidence" value="ECO:0007669"/>
    <property type="project" value="UniProtKB-KW"/>
</dbReference>
<accession>A0A564ZKG8</accession>
<evidence type="ECO:0000256" key="2">
    <source>
        <dbReference type="ARBA" id="ARBA00022737"/>
    </source>
</evidence>
<dbReference type="SMART" id="SM01072">
    <property type="entry name" value="CDC48_2"/>
    <property type="match status" value="1"/>
</dbReference>
<dbReference type="NCBIfam" id="TIGR01243">
    <property type="entry name" value="CDC48"/>
    <property type="match status" value="1"/>
</dbReference>
<dbReference type="FunFam" id="3.40.50.300:FF:000012">
    <property type="entry name" value="Transitional endoplasmic reticulum ATPase"/>
    <property type="match status" value="1"/>
</dbReference>
<dbReference type="InterPro" id="IPR041569">
    <property type="entry name" value="AAA_lid_3"/>
</dbReference>
<dbReference type="InterPro" id="IPR029067">
    <property type="entry name" value="CDC48_domain_2-like_sf"/>
</dbReference>
<dbReference type="PANTHER" id="PTHR23077">
    <property type="entry name" value="AAA-FAMILY ATPASE"/>
    <property type="match status" value="1"/>
</dbReference>
<dbReference type="FunFam" id="2.40.40.20:FF:000007">
    <property type="entry name" value="AAA family ATPase"/>
    <property type="match status" value="1"/>
</dbReference>
<dbReference type="SMART" id="SM01073">
    <property type="entry name" value="CDC48_N"/>
    <property type="match status" value="1"/>
</dbReference>
<dbReference type="Gene3D" id="2.40.40.20">
    <property type="match status" value="1"/>
</dbReference>
<dbReference type="Gene3D" id="3.10.330.10">
    <property type="match status" value="1"/>
</dbReference>
<dbReference type="InterPro" id="IPR003960">
    <property type="entry name" value="ATPase_AAA_CS"/>
</dbReference>
<dbReference type="InterPro" id="IPR050168">
    <property type="entry name" value="AAA_ATPase_domain"/>
</dbReference>
<dbReference type="GO" id="GO:0016887">
    <property type="term" value="F:ATP hydrolysis activity"/>
    <property type="evidence" value="ECO:0007669"/>
    <property type="project" value="InterPro"/>
</dbReference>
<dbReference type="EMBL" id="CABIKM010000034">
    <property type="protein sequence ID" value="VUZ85815.1"/>
    <property type="molecule type" value="Genomic_DNA"/>
</dbReference>
<dbReference type="InterPro" id="IPR004201">
    <property type="entry name" value="Cdc48_dom2"/>
</dbReference>
<keyword evidence="2" id="KW-0677">Repeat</keyword>
<dbReference type="FunFam" id="3.40.50.300:FF:000018">
    <property type="entry name" value="Cell division control 48"/>
    <property type="match status" value="1"/>
</dbReference>
<dbReference type="SUPFAM" id="SSF50692">
    <property type="entry name" value="ADC-like"/>
    <property type="match status" value="1"/>
</dbReference>
<dbReference type="InterPro" id="IPR009010">
    <property type="entry name" value="Asp_de-COase-like_dom_sf"/>
</dbReference>
<dbReference type="EC" id="3.6.4.6" evidence="9"/>
<keyword evidence="9" id="KW-0378">Hydrolase</keyword>
<sequence>MQQNQSAEGIRLKVAEAGQEDIGRGIVRVSDAAFAVLELERGEIVSIVGDRETAALVAAARSADQGLDVIRVDGVIRTNAHASIGDYVQVRKAAWREAQKVTLAPARKGLRAVAPGEVLRQALLYRPVVRGDLISVGTASRSKETIPSGMYPEELFRGLLGSLAIGLGEVRLVVAGTVPSGIVRISPQTEVELLPEFVETKETRLPDITYDDIGGLGEVISEIREVVELPLKHPELFDRLGIAPPKGVLLHGPPGTGKTLLAQALANEAKAHFATINGPEIMGRFYGESEERLRAIFQEGQENPPAIIFIDELDSIAPKREAVMGEVERRIVAQLLTLMDGLTPRGNVIVIGATNRVGAIDLALRRPGRFDREIELRVPDRNGRRQILTIHTRAMPLAPDVNLDWVADLTHGCVGSDLAALCREAALNALRRILPDLDLRLETFPAEVLQRLVVTHEDFNQALRRIRPSALRELFIEVPRVTWSDVGGLDDVKRSLRETVELPLTHPQAFERLGIKPPKGVLLYGPPGTGKTLLAKAVANEAKANFMLAKGSDLLSKWYGESEQRIREFFAKARQVAPAIVFFDEVDALVPRRGTAAGEPHVTERIVNQLLSELDGLEELRGVVILGATNRPDLIDPALLRPGRFDALVYVPVPDAAARAEILAVHTRRMAVAPDVDLKDLVRRTDHFTGADLALLCMRAAQLALRKDLEAKTVTHADFLAALTEILPSVTEAMEREYAEVGKRLRQGAPQPDSAPGGHYL</sequence>
<evidence type="ECO:0000259" key="8">
    <source>
        <dbReference type="SMART" id="SM01073"/>
    </source>
</evidence>
<proteinExistence type="inferred from homology"/>
<evidence type="ECO:0000256" key="5">
    <source>
        <dbReference type="RuleBase" id="RU003651"/>
    </source>
</evidence>
<dbReference type="SUPFAM" id="SSF54585">
    <property type="entry name" value="Cdc48 domain 2-like"/>
    <property type="match status" value="1"/>
</dbReference>
<evidence type="ECO:0000256" key="1">
    <source>
        <dbReference type="ARBA" id="ARBA00009833"/>
    </source>
</evidence>
<comment type="similarity">
    <text evidence="1">Belongs to the AAA ATPase family. CDC48 subfamily.</text>
</comment>
<feature type="domain" description="CDC48" evidence="7">
    <location>
        <begin position="109"/>
        <end position="200"/>
    </location>
</feature>
<dbReference type="InterPro" id="IPR003593">
    <property type="entry name" value="AAA+_ATPase"/>
</dbReference>
<reference evidence="9 10" key="1">
    <citation type="submission" date="2019-07" db="EMBL/GenBank/DDBJ databases">
        <authorList>
            <person name="Cremers G."/>
        </authorList>
    </citation>
    <scope>NUCLEOTIDE SEQUENCE [LARGE SCALE GENOMIC DNA]</scope>
</reference>
<evidence type="ECO:0000313" key="9">
    <source>
        <dbReference type="EMBL" id="VUZ85815.1"/>
    </source>
</evidence>
<dbReference type="Pfam" id="PF17862">
    <property type="entry name" value="AAA_lid_3"/>
    <property type="match status" value="2"/>
</dbReference>
<dbReference type="InterPro" id="IPR003338">
    <property type="entry name" value="CDC4_N-term_subdom"/>
</dbReference>
<protein>
    <submittedName>
        <fullName evidence="9">ATPase AAA</fullName>
        <ecNumber evidence="9">3.6.4.6</ecNumber>
    </submittedName>
</protein>
<dbReference type="SUPFAM" id="SSF52540">
    <property type="entry name" value="P-loop containing nucleoside triphosphate hydrolases"/>
    <property type="match status" value="2"/>
</dbReference>
<dbReference type="FunFam" id="1.10.8.60:FF:000057">
    <property type="entry name" value="AAA family ATPase, CDC48 subfamily"/>
    <property type="match status" value="1"/>
</dbReference>